<evidence type="ECO:0000256" key="2">
    <source>
        <dbReference type="SAM" id="SignalP"/>
    </source>
</evidence>
<evidence type="ECO:0000313" key="3">
    <source>
        <dbReference type="EMBL" id="KAL0102861.1"/>
    </source>
</evidence>
<feature type="signal peptide" evidence="2">
    <location>
        <begin position="1"/>
        <end position="21"/>
    </location>
</feature>
<keyword evidence="4" id="KW-1185">Reference proteome</keyword>
<organism evidence="3 4">
    <name type="scientific">Cardiocondyla obscurior</name>
    <dbReference type="NCBI Taxonomy" id="286306"/>
    <lineage>
        <taxon>Eukaryota</taxon>
        <taxon>Metazoa</taxon>
        <taxon>Ecdysozoa</taxon>
        <taxon>Arthropoda</taxon>
        <taxon>Hexapoda</taxon>
        <taxon>Insecta</taxon>
        <taxon>Pterygota</taxon>
        <taxon>Neoptera</taxon>
        <taxon>Endopterygota</taxon>
        <taxon>Hymenoptera</taxon>
        <taxon>Apocrita</taxon>
        <taxon>Aculeata</taxon>
        <taxon>Formicoidea</taxon>
        <taxon>Formicidae</taxon>
        <taxon>Myrmicinae</taxon>
        <taxon>Cardiocondyla</taxon>
    </lineage>
</organism>
<proteinExistence type="predicted"/>
<gene>
    <name evidence="3" type="ORF">PUN28_018275</name>
</gene>
<evidence type="ECO:0000256" key="1">
    <source>
        <dbReference type="SAM" id="MobiDB-lite"/>
    </source>
</evidence>
<dbReference type="EMBL" id="JADYXP020000022">
    <property type="protein sequence ID" value="KAL0102861.1"/>
    <property type="molecule type" value="Genomic_DNA"/>
</dbReference>
<keyword evidence="2" id="KW-0732">Signal</keyword>
<feature type="compositionally biased region" description="Basic residues" evidence="1">
    <location>
        <begin position="143"/>
        <end position="152"/>
    </location>
</feature>
<dbReference type="Proteomes" id="UP001430953">
    <property type="component" value="Unassembled WGS sequence"/>
</dbReference>
<accession>A0AAW2EGN3</accession>
<feature type="region of interest" description="Disordered" evidence="1">
    <location>
        <begin position="128"/>
        <end position="168"/>
    </location>
</feature>
<dbReference type="AlphaFoldDB" id="A0AAW2EGN3"/>
<comment type="caution">
    <text evidence="3">The sequence shown here is derived from an EMBL/GenBank/DDBJ whole genome shotgun (WGS) entry which is preliminary data.</text>
</comment>
<sequence>MPRVFFFFFLLYLILQRKVSILRAIIRNSLISELMFLCRFVCAKALTRGGGGGGGGDGGSSHGNGERSTISQIEMVPGAPFFAAFNRNTRSVYPRVRSPLDKKRNWRVQTARKYCSVSARENLLLRLATRGGESGGRRNRESPRRRRKRRRENRSADDEESERNPVPG</sequence>
<name>A0AAW2EGN3_9HYME</name>
<feature type="chain" id="PRO_5043732921" description="Secreted protein" evidence="2">
    <location>
        <begin position="22"/>
        <end position="168"/>
    </location>
</feature>
<evidence type="ECO:0008006" key="5">
    <source>
        <dbReference type="Google" id="ProtNLM"/>
    </source>
</evidence>
<evidence type="ECO:0000313" key="4">
    <source>
        <dbReference type="Proteomes" id="UP001430953"/>
    </source>
</evidence>
<reference evidence="3 4" key="1">
    <citation type="submission" date="2023-03" db="EMBL/GenBank/DDBJ databases">
        <title>High recombination rates correlate with genetic variation in Cardiocondyla obscurior ants.</title>
        <authorList>
            <person name="Errbii M."/>
        </authorList>
    </citation>
    <scope>NUCLEOTIDE SEQUENCE [LARGE SCALE GENOMIC DNA]</scope>
    <source>
        <strain evidence="3">Alpha-2009</strain>
        <tissue evidence="3">Whole body</tissue>
    </source>
</reference>
<protein>
    <recommendedName>
        <fullName evidence="5">Secreted protein</fullName>
    </recommendedName>
</protein>